<dbReference type="PRINTS" id="PR00081">
    <property type="entry name" value="GDHRDH"/>
</dbReference>
<keyword evidence="2" id="KW-0560">Oxidoreductase</keyword>
<dbReference type="InterPro" id="IPR036291">
    <property type="entry name" value="NAD(P)-bd_dom_sf"/>
</dbReference>
<dbReference type="Pfam" id="PF13561">
    <property type="entry name" value="adh_short_C2"/>
    <property type="match status" value="1"/>
</dbReference>
<dbReference type="EMBL" id="CP059319">
    <property type="protein sequence ID" value="QTH19885.1"/>
    <property type="molecule type" value="Genomic_DNA"/>
</dbReference>
<dbReference type="CDD" id="cd05233">
    <property type="entry name" value="SDR_c"/>
    <property type="match status" value="1"/>
</dbReference>
<organism evidence="4 5">
    <name type="scientific">Rhizorhabdus wittichii</name>
    <dbReference type="NCBI Taxonomy" id="160791"/>
    <lineage>
        <taxon>Bacteria</taxon>
        <taxon>Pseudomonadati</taxon>
        <taxon>Pseudomonadota</taxon>
        <taxon>Alphaproteobacteria</taxon>
        <taxon>Sphingomonadales</taxon>
        <taxon>Sphingomonadaceae</taxon>
        <taxon>Rhizorhabdus</taxon>
    </lineage>
</organism>
<dbReference type="FunFam" id="3.40.50.720:FF:000084">
    <property type="entry name" value="Short-chain dehydrogenase reductase"/>
    <property type="match status" value="1"/>
</dbReference>
<evidence type="ECO:0000256" key="2">
    <source>
        <dbReference type="ARBA" id="ARBA00023002"/>
    </source>
</evidence>
<evidence type="ECO:0000313" key="4">
    <source>
        <dbReference type="EMBL" id="QTH19885.1"/>
    </source>
</evidence>
<gene>
    <name evidence="4" type="ORF">HRJ34_16100</name>
</gene>
<dbReference type="PRINTS" id="PR00080">
    <property type="entry name" value="SDRFAMILY"/>
</dbReference>
<comment type="similarity">
    <text evidence="1">Belongs to the short-chain dehydrogenases/reductases (SDR) family.</text>
</comment>
<reference evidence="4" key="2">
    <citation type="submission" date="2021-04" db="EMBL/GenBank/DDBJ databases">
        <title>Isolation and genomic analysis of the ibuprofen-degrading bacterium Sphingomonas strain MPO218.</title>
        <authorList>
            <person name="Aulestia M."/>
            <person name="Flores A."/>
            <person name="Mangas E.L."/>
            <person name="Perez-Pulido A.J."/>
            <person name="Santero E."/>
            <person name="Camacho E.M."/>
        </authorList>
    </citation>
    <scope>NUCLEOTIDE SEQUENCE</scope>
    <source>
        <strain evidence="4">MPO218</strain>
    </source>
</reference>
<dbReference type="AlphaFoldDB" id="A0A975D198"/>
<dbReference type="PROSITE" id="PS00061">
    <property type="entry name" value="ADH_SHORT"/>
    <property type="match status" value="1"/>
</dbReference>
<dbReference type="PANTHER" id="PTHR24321:SF15">
    <property type="entry name" value="OXIDOREDUCTASE UCPA"/>
    <property type="match status" value="1"/>
</dbReference>
<protein>
    <submittedName>
        <fullName evidence="4">SDR family oxidoreductase</fullName>
    </submittedName>
</protein>
<dbReference type="GO" id="GO:0016491">
    <property type="term" value="F:oxidoreductase activity"/>
    <property type="evidence" value="ECO:0007669"/>
    <property type="project" value="UniProtKB-KW"/>
</dbReference>
<evidence type="ECO:0000313" key="5">
    <source>
        <dbReference type="Proteomes" id="UP000664914"/>
    </source>
</evidence>
<dbReference type="PANTHER" id="PTHR24321">
    <property type="entry name" value="DEHYDROGENASES, SHORT CHAIN"/>
    <property type="match status" value="1"/>
</dbReference>
<dbReference type="InterPro" id="IPR057326">
    <property type="entry name" value="KR_dom"/>
</dbReference>
<name>A0A975D198_9SPHN</name>
<feature type="domain" description="Ketoreductase" evidence="3">
    <location>
        <begin position="8"/>
        <end position="186"/>
    </location>
</feature>
<accession>A0A975D198</accession>
<dbReference type="InterPro" id="IPR002347">
    <property type="entry name" value="SDR_fam"/>
</dbReference>
<reference evidence="4" key="1">
    <citation type="submission" date="2020-07" db="EMBL/GenBank/DDBJ databases">
        <authorList>
            <person name="Camacho E."/>
        </authorList>
    </citation>
    <scope>NUCLEOTIDE SEQUENCE</scope>
    <source>
        <strain evidence="4">MPO218</strain>
    </source>
</reference>
<dbReference type="Gene3D" id="3.40.50.720">
    <property type="entry name" value="NAD(P)-binding Rossmann-like Domain"/>
    <property type="match status" value="1"/>
</dbReference>
<dbReference type="NCBIfam" id="NF005559">
    <property type="entry name" value="PRK07231.1"/>
    <property type="match status" value="1"/>
</dbReference>
<dbReference type="Proteomes" id="UP000664914">
    <property type="component" value="Chromosome"/>
</dbReference>
<proteinExistence type="inferred from homology"/>
<evidence type="ECO:0000256" key="1">
    <source>
        <dbReference type="ARBA" id="ARBA00006484"/>
    </source>
</evidence>
<dbReference type="SUPFAM" id="SSF51735">
    <property type="entry name" value="NAD(P)-binding Rossmann-fold domains"/>
    <property type="match status" value="1"/>
</dbReference>
<evidence type="ECO:0000259" key="3">
    <source>
        <dbReference type="SMART" id="SM00822"/>
    </source>
</evidence>
<sequence>MAQAMAGKVVIVTGGSDGIGRATAVELAREGAHVVICARRREVLAEAHQAVAAAGSVESHILDVGDASGFAVFIAGIATRHGRLDGLVNNAMAVSYKMIADLTLDDWRHDFRVNAEAVFIGTQAAMRVMIPQGSGAIVNISSLNGLRAMPAMASYSASKAALVHFSAVAAAEAAPHGVRVNVVAPGQIMTPATEAFAAADPERNARVSGAIPMGRGGRPEEIAHAVRFLLSDDASFITGVCLPVDGGKLQQLYVPA</sequence>
<dbReference type="InterPro" id="IPR020904">
    <property type="entry name" value="Sc_DH/Rdtase_CS"/>
</dbReference>
<dbReference type="SMART" id="SM00822">
    <property type="entry name" value="PKS_KR"/>
    <property type="match status" value="1"/>
</dbReference>